<feature type="transmembrane region" description="Helical" evidence="1">
    <location>
        <begin position="42"/>
        <end position="62"/>
    </location>
</feature>
<gene>
    <name evidence="2" type="ORF">OCOJLMKI_4569</name>
</gene>
<accession>A0ABQ4S2I3</accession>
<evidence type="ECO:0000313" key="3">
    <source>
        <dbReference type="Proteomes" id="UP001055125"/>
    </source>
</evidence>
<evidence type="ECO:0000256" key="1">
    <source>
        <dbReference type="SAM" id="Phobius"/>
    </source>
</evidence>
<comment type="caution">
    <text evidence="2">The sequence shown here is derived from an EMBL/GenBank/DDBJ whole genome shotgun (WGS) entry which is preliminary data.</text>
</comment>
<proteinExistence type="predicted"/>
<name>A0ABQ4S2I3_9HYPH</name>
<reference evidence="2" key="1">
    <citation type="journal article" date="2021" name="Front. Microbiol.">
        <title>Comprehensive Comparative Genomics and Phenotyping of Methylobacterium Species.</title>
        <authorList>
            <person name="Alessa O."/>
            <person name="Ogura Y."/>
            <person name="Fujitani Y."/>
            <person name="Takami H."/>
            <person name="Hayashi T."/>
            <person name="Sahin N."/>
            <person name="Tani A."/>
        </authorList>
    </citation>
    <scope>NUCLEOTIDE SEQUENCE</scope>
    <source>
        <strain evidence="2">DSM 19015</strain>
    </source>
</reference>
<keyword evidence="1" id="KW-0812">Transmembrane</keyword>
<evidence type="ECO:0000313" key="2">
    <source>
        <dbReference type="EMBL" id="GJD97340.1"/>
    </source>
</evidence>
<keyword evidence="1" id="KW-0472">Membrane</keyword>
<dbReference type="Proteomes" id="UP001055125">
    <property type="component" value="Unassembled WGS sequence"/>
</dbReference>
<sequence length="71" mass="8094">MPNRLFPPLCLLLFFPAGVAFCAEIWPLVMRRPVPRELGEDLLLLGLVALLLTGLVTSLLMVNEERRRVHR</sequence>
<organism evidence="2 3">
    <name type="scientific">Methylobacterium iners</name>
    <dbReference type="NCBI Taxonomy" id="418707"/>
    <lineage>
        <taxon>Bacteria</taxon>
        <taxon>Pseudomonadati</taxon>
        <taxon>Pseudomonadota</taxon>
        <taxon>Alphaproteobacteria</taxon>
        <taxon>Hyphomicrobiales</taxon>
        <taxon>Methylobacteriaceae</taxon>
        <taxon>Methylobacterium</taxon>
    </lineage>
</organism>
<keyword evidence="3" id="KW-1185">Reference proteome</keyword>
<dbReference type="EMBL" id="BPQP01000088">
    <property type="protein sequence ID" value="GJD97340.1"/>
    <property type="molecule type" value="Genomic_DNA"/>
</dbReference>
<keyword evidence="1" id="KW-1133">Transmembrane helix</keyword>
<reference evidence="2" key="2">
    <citation type="submission" date="2021-08" db="EMBL/GenBank/DDBJ databases">
        <authorList>
            <person name="Tani A."/>
            <person name="Ola A."/>
            <person name="Ogura Y."/>
            <person name="Katsura K."/>
            <person name="Hayashi T."/>
        </authorList>
    </citation>
    <scope>NUCLEOTIDE SEQUENCE</scope>
    <source>
        <strain evidence="2">DSM 19015</strain>
    </source>
</reference>
<dbReference type="RefSeq" id="WP_238246412.1">
    <property type="nucleotide sequence ID" value="NZ_BPQP01000088.1"/>
</dbReference>
<protein>
    <submittedName>
        <fullName evidence="2">Uncharacterized protein</fullName>
    </submittedName>
</protein>